<evidence type="ECO:0000313" key="5">
    <source>
        <dbReference type="Proteomes" id="UP000325902"/>
    </source>
</evidence>
<dbReference type="InterPro" id="IPR056125">
    <property type="entry name" value="DUF7708"/>
</dbReference>
<dbReference type="AlphaFoldDB" id="A0A5N5D4J3"/>
<accession>A0A5N5D4J3</accession>
<evidence type="ECO:0000259" key="3">
    <source>
        <dbReference type="Pfam" id="PF24883"/>
    </source>
</evidence>
<dbReference type="OrthoDB" id="7464126at2759"/>
<sequence length="308" mass="36000">MTTPSPQARLTIKAAFERFKRSVSADDARRFQVTNLNDVWDTAAEIEDKLANSKSLRNMRRIEPFLRGLERYASVVEVLCNGTDYLPWIWAPIKLMLQLSSEYLSSLEKLLEAYEMICDNMPRFEQFGIAFQKDSSFQQVLALFYADILEFHRRAYKFFRAKGKDPSIFIYFNVLMGPPAWTRFFHTSWGSFDGRFRAILDNIARDSELIDKNANAIDILQAKEFRDTQNKLITQREKQEEAARLASVIKWLQITQLHDQEEELDHFTTRCHPGSCDWIFQLEKVKKWMTDDEPQPVIWLHGKPGAGE</sequence>
<dbReference type="Pfam" id="PF24883">
    <property type="entry name" value="NPHP3_N"/>
    <property type="match status" value="1"/>
</dbReference>
<feature type="domain" description="DUF7708" evidence="2">
    <location>
        <begin position="65"/>
        <end position="161"/>
    </location>
</feature>
<dbReference type="Pfam" id="PF24809">
    <property type="entry name" value="DUF7708"/>
    <property type="match status" value="1"/>
</dbReference>
<organism evidence="4 5">
    <name type="scientific">Lasiodiplodia theobromae</name>
    <dbReference type="NCBI Taxonomy" id="45133"/>
    <lineage>
        <taxon>Eukaryota</taxon>
        <taxon>Fungi</taxon>
        <taxon>Dikarya</taxon>
        <taxon>Ascomycota</taxon>
        <taxon>Pezizomycotina</taxon>
        <taxon>Dothideomycetes</taxon>
        <taxon>Dothideomycetes incertae sedis</taxon>
        <taxon>Botryosphaeriales</taxon>
        <taxon>Botryosphaeriaceae</taxon>
        <taxon>Lasiodiplodia</taxon>
    </lineage>
</organism>
<feature type="domain" description="Nephrocystin 3-like N-terminal" evidence="3">
    <location>
        <begin position="274"/>
        <end position="307"/>
    </location>
</feature>
<dbReference type="PANTHER" id="PTHR10039">
    <property type="entry name" value="AMELOGENIN"/>
    <property type="match status" value="1"/>
</dbReference>
<keyword evidence="1" id="KW-0677">Repeat</keyword>
<gene>
    <name evidence="4" type="ORF">DBV05_g8831</name>
</gene>
<dbReference type="EMBL" id="VCHE01000077">
    <property type="protein sequence ID" value="KAB2572467.1"/>
    <property type="molecule type" value="Genomic_DNA"/>
</dbReference>
<dbReference type="PANTHER" id="PTHR10039:SF14">
    <property type="entry name" value="NACHT DOMAIN-CONTAINING PROTEIN"/>
    <property type="match status" value="1"/>
</dbReference>
<proteinExistence type="predicted"/>
<evidence type="ECO:0000256" key="1">
    <source>
        <dbReference type="ARBA" id="ARBA00022737"/>
    </source>
</evidence>
<comment type="caution">
    <text evidence="4">The sequence shown here is derived from an EMBL/GenBank/DDBJ whole genome shotgun (WGS) entry which is preliminary data.</text>
</comment>
<evidence type="ECO:0000259" key="2">
    <source>
        <dbReference type="Pfam" id="PF24809"/>
    </source>
</evidence>
<name>A0A5N5D4J3_9PEZI</name>
<dbReference type="Proteomes" id="UP000325902">
    <property type="component" value="Unassembled WGS sequence"/>
</dbReference>
<dbReference type="InterPro" id="IPR056884">
    <property type="entry name" value="NPHP3-like_N"/>
</dbReference>
<protein>
    <submittedName>
        <fullName evidence="4">Uncharacterized protein</fullName>
    </submittedName>
</protein>
<keyword evidence="5" id="KW-1185">Reference proteome</keyword>
<evidence type="ECO:0000313" key="4">
    <source>
        <dbReference type="EMBL" id="KAB2572467.1"/>
    </source>
</evidence>
<reference evidence="4 5" key="1">
    <citation type="journal article" date="2019" name="Sci. Rep.">
        <title>A multi-omics analysis of the grapevine pathogen Lasiodiplodia theobromae reveals that temperature affects the expression of virulence- and pathogenicity-related genes.</title>
        <authorList>
            <person name="Felix C."/>
            <person name="Meneses R."/>
            <person name="Goncalves M.F.M."/>
            <person name="Tilleman L."/>
            <person name="Duarte A.S."/>
            <person name="Jorrin-Novo J.V."/>
            <person name="Van de Peer Y."/>
            <person name="Deforce D."/>
            <person name="Van Nieuwerburgh F."/>
            <person name="Esteves A.C."/>
            <person name="Alves A."/>
        </authorList>
    </citation>
    <scope>NUCLEOTIDE SEQUENCE [LARGE SCALE GENOMIC DNA]</scope>
    <source>
        <strain evidence="4 5">LA-SOL3</strain>
    </source>
</reference>